<gene>
    <name evidence="1" type="ORF">SAMN04490181_2055</name>
</gene>
<dbReference type="Proteomes" id="UP000199620">
    <property type="component" value="Chromosome I"/>
</dbReference>
<dbReference type="SUPFAM" id="SSF48371">
    <property type="entry name" value="ARM repeat"/>
    <property type="match status" value="1"/>
</dbReference>
<keyword evidence="2" id="KW-1185">Reference proteome</keyword>
<dbReference type="Pfam" id="PF08713">
    <property type="entry name" value="DNA_alkylation"/>
    <property type="match status" value="1"/>
</dbReference>
<dbReference type="InterPro" id="IPR016024">
    <property type="entry name" value="ARM-type_fold"/>
</dbReference>
<proteinExistence type="predicted"/>
<name>A0ABY0WBN9_9PSED</name>
<evidence type="ECO:0000313" key="1">
    <source>
        <dbReference type="EMBL" id="SDU95198.1"/>
    </source>
</evidence>
<dbReference type="InterPro" id="IPR014825">
    <property type="entry name" value="DNA_alkylation"/>
</dbReference>
<dbReference type="EMBL" id="LT629800">
    <property type="protein sequence ID" value="SDU95198.1"/>
    <property type="molecule type" value="Genomic_DNA"/>
</dbReference>
<organism evidence="1 2">
    <name type="scientific">Pseudomonas brenneri</name>
    <dbReference type="NCBI Taxonomy" id="129817"/>
    <lineage>
        <taxon>Bacteria</taxon>
        <taxon>Pseudomonadati</taxon>
        <taxon>Pseudomonadota</taxon>
        <taxon>Gammaproteobacteria</taxon>
        <taxon>Pseudomonadales</taxon>
        <taxon>Pseudomonadaceae</taxon>
        <taxon>Pseudomonas</taxon>
    </lineage>
</organism>
<reference evidence="1 2" key="1">
    <citation type="submission" date="2016-10" db="EMBL/GenBank/DDBJ databases">
        <authorList>
            <person name="Varghese N."/>
            <person name="Submissions S."/>
        </authorList>
    </citation>
    <scope>NUCLEOTIDE SEQUENCE [LARGE SCALE GENOMIC DNA]</scope>
    <source>
        <strain evidence="1 2">BS2771</strain>
    </source>
</reference>
<accession>A0ABY0WBN9</accession>
<evidence type="ECO:0000313" key="2">
    <source>
        <dbReference type="Proteomes" id="UP000199620"/>
    </source>
</evidence>
<dbReference type="Gene3D" id="1.25.40.290">
    <property type="entry name" value="ARM repeat domains"/>
    <property type="match status" value="1"/>
</dbReference>
<protein>
    <submittedName>
        <fullName evidence="1">3-methyladenine DNA glycosylase AlkC</fullName>
    </submittedName>
</protein>
<sequence>MLHSQRIDISEERKALIDQGRLATRNLGECLAVDQVALTAALAPQFDPSLAVALQTAAQAGQALGISKKVAAMGLLLGQWLESSARPLREQTWHLLLEHPSDTVRSWAAFANAYCERNSEPEKALLSQLRFATDSHFGVREWAWIALRPLLTQDLPTSLALLRRHARSDDPLIRRFCVEILRPRGVWCEHIAHLKAEPQIAEPLLIAMLEESDKYAQDSVANWINDASKTRPDWVQQLFERYPPNSKAATRIFTRATRSLSQ</sequence>